<gene>
    <name evidence="8" type="ORF">HIV01_016255</name>
</gene>
<sequence>MFNPHRLTAALMTIAATLVLAGCGTRTLSQVHDGKTDQPVWPDAAKVHPLIPQTMHPELATLAKVVPGAAKLEVYRLIGHPMYREGTVGVHEWDYLFKLPSGEPGKYVDCQYKLLWNDEMRLTQTWWNPELCAALAGVPAPGEPVAPQEPHVAAATEISADTLFDFDSARLAADAPEAIDQQVLKVLDAAERVETLRLIGYADRLGSAGYNLDLSRRRAESVKAYLVAKGVPGEAIDTEGRGSSDPVVQCNDRNRRALIDCLKPNRRVRVEVIAR</sequence>
<dbReference type="PRINTS" id="PR01021">
    <property type="entry name" value="OMPADOMAIN"/>
</dbReference>
<dbReference type="InterPro" id="IPR007450">
    <property type="entry name" value="BamE_dom"/>
</dbReference>
<dbReference type="Gene3D" id="3.30.1450.10">
    <property type="match status" value="1"/>
</dbReference>
<evidence type="ECO:0000256" key="5">
    <source>
        <dbReference type="PROSITE-ProRule" id="PRU00473"/>
    </source>
</evidence>
<keyword evidence="2 6" id="KW-0732">Signal</keyword>
<keyword evidence="4" id="KW-0998">Cell outer membrane</keyword>
<organism evidence="8 9">
    <name type="scientific">Lysobacter arenosi</name>
    <dbReference type="NCBI Taxonomy" id="2795387"/>
    <lineage>
        <taxon>Bacteria</taxon>
        <taxon>Pseudomonadati</taxon>
        <taxon>Pseudomonadota</taxon>
        <taxon>Gammaproteobacteria</taxon>
        <taxon>Lysobacterales</taxon>
        <taxon>Lysobacteraceae</taxon>
        <taxon>Lysobacter</taxon>
    </lineage>
</organism>
<dbReference type="InterPro" id="IPR050330">
    <property type="entry name" value="Bact_OuterMem_StrucFunc"/>
</dbReference>
<protein>
    <submittedName>
        <fullName evidence="8">OmpA family protein</fullName>
    </submittedName>
</protein>
<dbReference type="Proteomes" id="UP000663400">
    <property type="component" value="Chromosome"/>
</dbReference>
<evidence type="ECO:0000256" key="2">
    <source>
        <dbReference type="ARBA" id="ARBA00022729"/>
    </source>
</evidence>
<evidence type="ECO:0000256" key="6">
    <source>
        <dbReference type="SAM" id="SignalP"/>
    </source>
</evidence>
<keyword evidence="9" id="KW-1185">Reference proteome</keyword>
<dbReference type="PANTHER" id="PTHR30329:SF21">
    <property type="entry name" value="LIPOPROTEIN YIAD-RELATED"/>
    <property type="match status" value="1"/>
</dbReference>
<dbReference type="RefSeq" id="WP_200608864.1">
    <property type="nucleotide sequence ID" value="NZ_CP071517.1"/>
</dbReference>
<evidence type="ECO:0000313" key="9">
    <source>
        <dbReference type="Proteomes" id="UP000663400"/>
    </source>
</evidence>
<comment type="subcellular location">
    <subcellularLocation>
        <location evidence="1">Cell outer membrane</location>
    </subcellularLocation>
</comment>
<feature type="chain" id="PRO_5045147960" evidence="6">
    <location>
        <begin position="22"/>
        <end position="275"/>
    </location>
</feature>
<evidence type="ECO:0000313" key="8">
    <source>
        <dbReference type="EMBL" id="QSX74701.1"/>
    </source>
</evidence>
<dbReference type="PROSITE" id="PS51123">
    <property type="entry name" value="OMPA_2"/>
    <property type="match status" value="1"/>
</dbReference>
<name>A0ABX7RBC1_9GAMM</name>
<dbReference type="InterPro" id="IPR006664">
    <property type="entry name" value="OMP_bac"/>
</dbReference>
<dbReference type="InterPro" id="IPR006665">
    <property type="entry name" value="OmpA-like"/>
</dbReference>
<dbReference type="InterPro" id="IPR037873">
    <property type="entry name" value="BamE-like"/>
</dbReference>
<dbReference type="Gene3D" id="3.30.1330.60">
    <property type="entry name" value="OmpA-like domain"/>
    <property type="match status" value="1"/>
</dbReference>
<feature type="domain" description="OmpA-like" evidence="7">
    <location>
        <begin position="151"/>
        <end position="275"/>
    </location>
</feature>
<accession>A0ABX7RBC1</accession>
<dbReference type="SUPFAM" id="SSF103088">
    <property type="entry name" value="OmpA-like"/>
    <property type="match status" value="1"/>
</dbReference>
<dbReference type="CDD" id="cd07185">
    <property type="entry name" value="OmpA_C-like"/>
    <property type="match status" value="1"/>
</dbReference>
<dbReference type="InterPro" id="IPR036737">
    <property type="entry name" value="OmpA-like_sf"/>
</dbReference>
<evidence type="ECO:0000259" key="7">
    <source>
        <dbReference type="PROSITE" id="PS51123"/>
    </source>
</evidence>
<proteinExistence type="predicted"/>
<dbReference type="PANTHER" id="PTHR30329">
    <property type="entry name" value="STATOR ELEMENT OF FLAGELLAR MOTOR COMPLEX"/>
    <property type="match status" value="1"/>
</dbReference>
<evidence type="ECO:0000256" key="1">
    <source>
        <dbReference type="ARBA" id="ARBA00004442"/>
    </source>
</evidence>
<dbReference type="PROSITE" id="PS51257">
    <property type="entry name" value="PROKAR_LIPOPROTEIN"/>
    <property type="match status" value="1"/>
</dbReference>
<dbReference type="Pfam" id="PF00691">
    <property type="entry name" value="OmpA"/>
    <property type="match status" value="1"/>
</dbReference>
<evidence type="ECO:0000256" key="3">
    <source>
        <dbReference type="ARBA" id="ARBA00023136"/>
    </source>
</evidence>
<reference evidence="8 9" key="1">
    <citation type="submission" date="2021-02" db="EMBL/GenBank/DDBJ databases">
        <title>Lysobacter arenosi sp. nov., isolated from soil of gangwondo yeongwol, south Korea.</title>
        <authorList>
            <person name="Kim K.R."/>
            <person name="Kim K.H."/>
            <person name="Jeon C.O."/>
        </authorList>
    </citation>
    <scope>NUCLEOTIDE SEQUENCE [LARGE SCALE GENOMIC DNA]</scope>
    <source>
        <strain evidence="8 9">R7</strain>
    </source>
</reference>
<feature type="signal peptide" evidence="6">
    <location>
        <begin position="1"/>
        <end position="21"/>
    </location>
</feature>
<dbReference type="Pfam" id="PF04355">
    <property type="entry name" value="BamE"/>
    <property type="match status" value="1"/>
</dbReference>
<keyword evidence="3 5" id="KW-0472">Membrane</keyword>
<evidence type="ECO:0000256" key="4">
    <source>
        <dbReference type="ARBA" id="ARBA00023237"/>
    </source>
</evidence>
<dbReference type="EMBL" id="CP071517">
    <property type="protein sequence ID" value="QSX74701.1"/>
    <property type="molecule type" value="Genomic_DNA"/>
</dbReference>